<evidence type="ECO:0000256" key="4">
    <source>
        <dbReference type="ARBA" id="ARBA00022801"/>
    </source>
</evidence>
<dbReference type="AlphaFoldDB" id="A0A232EXJ7"/>
<dbReference type="FunFam" id="2.40.10.10:FF:000047">
    <property type="entry name" value="Trypsin eta"/>
    <property type="match status" value="1"/>
</dbReference>
<dbReference type="GO" id="GO:0004252">
    <property type="term" value="F:serine-type endopeptidase activity"/>
    <property type="evidence" value="ECO:0007669"/>
    <property type="project" value="UniProtKB-EC"/>
</dbReference>
<evidence type="ECO:0000256" key="6">
    <source>
        <dbReference type="ARBA" id="ARBA00023157"/>
    </source>
</evidence>
<dbReference type="Gene3D" id="2.40.10.10">
    <property type="entry name" value="Trypsin-like serine proteases"/>
    <property type="match status" value="2"/>
</dbReference>
<dbReference type="InterPro" id="IPR043504">
    <property type="entry name" value="Peptidase_S1_PA_chymotrypsin"/>
</dbReference>
<dbReference type="GO" id="GO:0016485">
    <property type="term" value="P:protein processing"/>
    <property type="evidence" value="ECO:0007669"/>
    <property type="project" value="UniProtKB-ARBA"/>
</dbReference>
<dbReference type="EC" id="3.4.21.1" evidence="7"/>
<evidence type="ECO:0000256" key="3">
    <source>
        <dbReference type="ARBA" id="ARBA00022670"/>
    </source>
</evidence>
<dbReference type="Proteomes" id="UP000215335">
    <property type="component" value="Unassembled WGS sequence"/>
</dbReference>
<dbReference type="SMART" id="SM00020">
    <property type="entry name" value="Tryp_SPc"/>
    <property type="match status" value="1"/>
</dbReference>
<dbReference type="OrthoDB" id="60866at2759"/>
<keyword evidence="3 8" id="KW-0645">Protease</keyword>
<gene>
    <name evidence="10" type="ORF">TSAR_009315</name>
</gene>
<dbReference type="PROSITE" id="PS50240">
    <property type="entry name" value="TRYPSIN_DOM"/>
    <property type="match status" value="1"/>
</dbReference>
<accession>A0A232EXJ7</accession>
<evidence type="ECO:0000256" key="1">
    <source>
        <dbReference type="ARBA" id="ARBA00004239"/>
    </source>
</evidence>
<organism evidence="10 11">
    <name type="scientific">Trichomalopsis sarcophagae</name>
    <dbReference type="NCBI Taxonomy" id="543379"/>
    <lineage>
        <taxon>Eukaryota</taxon>
        <taxon>Metazoa</taxon>
        <taxon>Ecdysozoa</taxon>
        <taxon>Arthropoda</taxon>
        <taxon>Hexapoda</taxon>
        <taxon>Insecta</taxon>
        <taxon>Pterygota</taxon>
        <taxon>Neoptera</taxon>
        <taxon>Endopterygota</taxon>
        <taxon>Hymenoptera</taxon>
        <taxon>Apocrita</taxon>
        <taxon>Proctotrupomorpha</taxon>
        <taxon>Chalcidoidea</taxon>
        <taxon>Pteromalidae</taxon>
        <taxon>Pteromalinae</taxon>
        <taxon>Trichomalopsis</taxon>
    </lineage>
</organism>
<dbReference type="Pfam" id="PF00089">
    <property type="entry name" value="Trypsin"/>
    <property type="match status" value="1"/>
</dbReference>
<comment type="subcellular location">
    <subcellularLocation>
        <location evidence="1">Secreted</location>
        <location evidence="1">Extracellular space</location>
    </subcellularLocation>
</comment>
<evidence type="ECO:0000259" key="9">
    <source>
        <dbReference type="PROSITE" id="PS50240"/>
    </source>
</evidence>
<evidence type="ECO:0000256" key="2">
    <source>
        <dbReference type="ARBA" id="ARBA00022525"/>
    </source>
</evidence>
<dbReference type="EMBL" id="NNAY01001736">
    <property type="protein sequence ID" value="OXU23082.1"/>
    <property type="molecule type" value="Genomic_DNA"/>
</dbReference>
<evidence type="ECO:0000313" key="10">
    <source>
        <dbReference type="EMBL" id="OXU23082.1"/>
    </source>
</evidence>
<keyword evidence="4 8" id="KW-0378">Hydrolase</keyword>
<keyword evidence="6" id="KW-1015">Disulfide bond</keyword>
<reference evidence="10 11" key="1">
    <citation type="journal article" date="2017" name="Curr. Biol.">
        <title>The Evolution of Venom by Co-option of Single-Copy Genes.</title>
        <authorList>
            <person name="Martinson E.O."/>
            <person name="Mrinalini"/>
            <person name="Kelkar Y.D."/>
            <person name="Chang C.H."/>
            <person name="Werren J.H."/>
        </authorList>
    </citation>
    <scope>NUCLEOTIDE SEQUENCE [LARGE SCALE GENOMIC DNA]</scope>
    <source>
        <strain evidence="10 11">Alberta</strain>
        <tissue evidence="10">Whole body</tissue>
    </source>
</reference>
<keyword evidence="11" id="KW-1185">Reference proteome</keyword>
<proteinExistence type="predicted"/>
<evidence type="ECO:0000256" key="8">
    <source>
        <dbReference type="RuleBase" id="RU363034"/>
    </source>
</evidence>
<dbReference type="CDD" id="cd00190">
    <property type="entry name" value="Tryp_SPc"/>
    <property type="match status" value="1"/>
</dbReference>
<protein>
    <recommendedName>
        <fullName evidence="7">chymotrypsin</fullName>
        <ecNumber evidence="7">3.4.21.1</ecNumber>
    </recommendedName>
</protein>
<sequence length="259" mass="28093">MYWHQSALSAQSGITMKWVAGVILLCFTVAMQAAPRIVGGRDAPEGKYPYQVSLRAPTHFCGGSIINKRWILTAAHCVTGRTGNAVTVVVGSHLLNGDQGDSYKSEYIVYHEKYNGAMFVNDIGLIRVNRDIKFNDKVQSIPMPTEDFSKDDYPVVLTGWGSTRLGGAAPNNLQEINLKVISQTRCNGQMSVPITESHICTLTKAGEGACHGDSGGPLVADGVQVGIVSFGSPCARGNPDVFTRIYTFIGWMNKKMSQF</sequence>
<evidence type="ECO:0000256" key="5">
    <source>
        <dbReference type="ARBA" id="ARBA00022825"/>
    </source>
</evidence>
<dbReference type="InterPro" id="IPR001254">
    <property type="entry name" value="Trypsin_dom"/>
</dbReference>
<dbReference type="SUPFAM" id="SSF50494">
    <property type="entry name" value="Trypsin-like serine proteases"/>
    <property type="match status" value="1"/>
</dbReference>
<dbReference type="PROSITE" id="PS00135">
    <property type="entry name" value="TRYPSIN_SER"/>
    <property type="match status" value="1"/>
</dbReference>
<name>A0A232EXJ7_9HYME</name>
<comment type="caution">
    <text evidence="10">The sequence shown here is derived from an EMBL/GenBank/DDBJ whole genome shotgun (WGS) entry which is preliminary data.</text>
</comment>
<dbReference type="GO" id="GO:0005576">
    <property type="term" value="C:extracellular region"/>
    <property type="evidence" value="ECO:0007669"/>
    <property type="project" value="UniProtKB-SubCell"/>
</dbReference>
<dbReference type="PANTHER" id="PTHR24252:SF7">
    <property type="entry name" value="HYALIN"/>
    <property type="match status" value="1"/>
</dbReference>
<evidence type="ECO:0000313" key="11">
    <source>
        <dbReference type="Proteomes" id="UP000215335"/>
    </source>
</evidence>
<dbReference type="PRINTS" id="PR00722">
    <property type="entry name" value="CHYMOTRYPSIN"/>
</dbReference>
<keyword evidence="2" id="KW-0964">Secreted</keyword>
<dbReference type="PROSITE" id="PS00134">
    <property type="entry name" value="TRYPSIN_HIS"/>
    <property type="match status" value="1"/>
</dbReference>
<evidence type="ECO:0000256" key="7">
    <source>
        <dbReference type="ARBA" id="ARBA00044036"/>
    </source>
</evidence>
<dbReference type="PANTHER" id="PTHR24252">
    <property type="entry name" value="ACROSIN-RELATED"/>
    <property type="match status" value="1"/>
</dbReference>
<dbReference type="InterPro" id="IPR018114">
    <property type="entry name" value="TRYPSIN_HIS"/>
</dbReference>
<dbReference type="InterPro" id="IPR009003">
    <property type="entry name" value="Peptidase_S1_PA"/>
</dbReference>
<keyword evidence="5 8" id="KW-0720">Serine protease</keyword>
<feature type="domain" description="Peptidase S1" evidence="9">
    <location>
        <begin position="37"/>
        <end position="257"/>
    </location>
</feature>
<dbReference type="InterPro" id="IPR001314">
    <property type="entry name" value="Peptidase_S1A"/>
</dbReference>
<dbReference type="STRING" id="543379.A0A232EXJ7"/>
<dbReference type="InterPro" id="IPR033116">
    <property type="entry name" value="TRYPSIN_SER"/>
</dbReference>